<comment type="cofactor">
    <cofactor evidence="2">
        <name>Mg(2+)</name>
        <dbReference type="ChEBI" id="CHEBI:18420"/>
    </cofactor>
</comment>
<dbReference type="InterPro" id="IPR036900">
    <property type="entry name" value="A-D-PHexomutase_C_sf"/>
</dbReference>
<dbReference type="Gene3D" id="3.40.120.10">
    <property type="entry name" value="Alpha-D-Glucose-1,6-Bisphosphate, subunit A, domain 3"/>
    <property type="match status" value="3"/>
</dbReference>
<dbReference type="Pfam" id="PF02880">
    <property type="entry name" value="PGM_PMM_III"/>
    <property type="match status" value="1"/>
</dbReference>
<evidence type="ECO:0000313" key="15">
    <source>
        <dbReference type="Proteomes" id="UP000268192"/>
    </source>
</evidence>
<dbReference type="KEGG" id="abaw:D5400_07405"/>
<dbReference type="PANTHER" id="PTHR22573">
    <property type="entry name" value="PHOSPHOHEXOMUTASE FAMILY MEMBER"/>
    <property type="match status" value="1"/>
</dbReference>
<feature type="domain" description="Alpha-D-phosphohexomutase alpha/beta/alpha" evidence="11">
    <location>
        <begin position="13"/>
        <end position="146"/>
    </location>
</feature>
<dbReference type="FunFam" id="3.30.310.50:FF:000002">
    <property type="entry name" value="Phosphoglucomutase 5"/>
    <property type="match status" value="1"/>
</dbReference>
<dbReference type="GO" id="GO:0004614">
    <property type="term" value="F:phosphoglucomutase activity"/>
    <property type="evidence" value="ECO:0007669"/>
    <property type="project" value="UniProtKB-EC"/>
</dbReference>
<evidence type="ECO:0000256" key="7">
    <source>
        <dbReference type="ARBA" id="ARBA00022842"/>
    </source>
</evidence>
<dbReference type="FunFam" id="3.40.120.10:FF:000005">
    <property type="entry name" value="Phosphoglucomutase 5"/>
    <property type="match status" value="1"/>
</dbReference>
<keyword evidence="8" id="KW-0413">Isomerase</keyword>
<dbReference type="Gene3D" id="3.30.310.50">
    <property type="entry name" value="Alpha-D-phosphohexomutase, C-terminal domain"/>
    <property type="match status" value="1"/>
</dbReference>
<gene>
    <name evidence="14" type="ORF">D5400_07405</name>
</gene>
<evidence type="ECO:0000256" key="3">
    <source>
        <dbReference type="ARBA" id="ARBA00010231"/>
    </source>
</evidence>
<dbReference type="EMBL" id="CP032509">
    <property type="protein sequence ID" value="AZN73651.1"/>
    <property type="molecule type" value="Genomic_DNA"/>
</dbReference>
<dbReference type="InterPro" id="IPR005845">
    <property type="entry name" value="A-D-PHexomutase_a/b/a-II"/>
</dbReference>
<feature type="region of interest" description="Disordered" evidence="10">
    <location>
        <begin position="1"/>
        <end position="21"/>
    </location>
</feature>
<keyword evidence="15" id="KW-1185">Reference proteome</keyword>
<dbReference type="Pfam" id="PF02879">
    <property type="entry name" value="PGM_PMM_II"/>
    <property type="match status" value="1"/>
</dbReference>
<evidence type="ECO:0000256" key="1">
    <source>
        <dbReference type="ARBA" id="ARBA00000443"/>
    </source>
</evidence>
<dbReference type="GO" id="GO:0005829">
    <property type="term" value="C:cytosol"/>
    <property type="evidence" value="ECO:0007669"/>
    <property type="project" value="TreeGrafter"/>
</dbReference>
<keyword evidence="5" id="KW-0597">Phosphoprotein</keyword>
<keyword evidence="7 9" id="KW-0460">Magnesium</keyword>
<dbReference type="FunFam" id="3.40.120.10:FF:000004">
    <property type="entry name" value="Phosphoglucomutase 5"/>
    <property type="match status" value="1"/>
</dbReference>
<feature type="domain" description="Alpha-D-phosphohexomutase alpha/beta/alpha" evidence="12">
    <location>
        <begin position="183"/>
        <end position="285"/>
    </location>
</feature>
<dbReference type="Pfam" id="PF02878">
    <property type="entry name" value="PGM_PMM_I"/>
    <property type="match status" value="1"/>
</dbReference>
<reference evidence="14 15" key="1">
    <citation type="submission" date="2018-09" db="EMBL/GenBank/DDBJ databases">
        <title>Marinorhizobium profundi gen. nov., sp. nov., isolated from a deep-sea sediment sample from the New Britain Trench and proposal of Marinorhizobiaceae fam. nov. in the order Rhizobiales of the class Alphaproteobacteria.</title>
        <authorList>
            <person name="Cao J."/>
        </authorList>
    </citation>
    <scope>NUCLEOTIDE SEQUENCE [LARGE SCALE GENOMIC DNA]</scope>
    <source>
        <strain evidence="14 15">WS11</strain>
    </source>
</reference>
<accession>A0A3Q8XU49</accession>
<evidence type="ECO:0000256" key="4">
    <source>
        <dbReference type="ARBA" id="ARBA00012728"/>
    </source>
</evidence>
<dbReference type="InterPro" id="IPR005846">
    <property type="entry name" value="A-D-PHexomutase_a/b/a-III"/>
</dbReference>
<dbReference type="GO" id="GO:0000287">
    <property type="term" value="F:magnesium ion binding"/>
    <property type="evidence" value="ECO:0007669"/>
    <property type="project" value="InterPro"/>
</dbReference>
<dbReference type="NCBIfam" id="NF005737">
    <property type="entry name" value="PRK07564.1-1"/>
    <property type="match status" value="1"/>
</dbReference>
<evidence type="ECO:0000256" key="6">
    <source>
        <dbReference type="ARBA" id="ARBA00022723"/>
    </source>
</evidence>
<dbReference type="InterPro" id="IPR045244">
    <property type="entry name" value="PGM"/>
</dbReference>
<keyword evidence="6 9" id="KW-0479">Metal-binding</keyword>
<dbReference type="EC" id="5.4.2.2" evidence="4"/>
<evidence type="ECO:0000259" key="13">
    <source>
        <dbReference type="Pfam" id="PF02880"/>
    </source>
</evidence>
<dbReference type="SUPFAM" id="SSF55957">
    <property type="entry name" value="Phosphoglucomutase, C-terminal domain"/>
    <property type="match status" value="1"/>
</dbReference>
<dbReference type="GO" id="GO:0005975">
    <property type="term" value="P:carbohydrate metabolic process"/>
    <property type="evidence" value="ECO:0007669"/>
    <property type="project" value="InterPro"/>
</dbReference>
<name>A0A3Q8XU49_9HYPH</name>
<dbReference type="InterPro" id="IPR005841">
    <property type="entry name" value="Alpha-D-phosphohexomutase_SF"/>
</dbReference>
<comment type="catalytic activity">
    <reaction evidence="1">
        <text>alpha-D-glucose 1-phosphate = alpha-D-glucose 6-phosphate</text>
        <dbReference type="Rhea" id="RHEA:23536"/>
        <dbReference type="ChEBI" id="CHEBI:58225"/>
        <dbReference type="ChEBI" id="CHEBI:58601"/>
        <dbReference type="EC" id="5.4.2.2"/>
    </reaction>
</comment>
<dbReference type="OrthoDB" id="9806956at2"/>
<evidence type="ECO:0000256" key="10">
    <source>
        <dbReference type="SAM" id="MobiDB-lite"/>
    </source>
</evidence>
<protein>
    <recommendedName>
        <fullName evidence="4">phosphoglucomutase (alpha-D-glucose-1,6-bisphosphate-dependent)</fullName>
        <ecNumber evidence="4">5.4.2.2</ecNumber>
    </recommendedName>
</protein>
<dbReference type="PRINTS" id="PR00509">
    <property type="entry name" value="PGMPMM"/>
</dbReference>
<dbReference type="Proteomes" id="UP000268192">
    <property type="component" value="Chromosome"/>
</dbReference>
<feature type="domain" description="Alpha-D-phosphohexomutase alpha/beta/alpha" evidence="13">
    <location>
        <begin position="294"/>
        <end position="406"/>
    </location>
</feature>
<organism evidence="14 15">
    <name type="scientific">Georhizobium profundi</name>
    <dbReference type="NCBI Taxonomy" id="2341112"/>
    <lineage>
        <taxon>Bacteria</taxon>
        <taxon>Pseudomonadati</taxon>
        <taxon>Pseudomonadota</taxon>
        <taxon>Alphaproteobacteria</taxon>
        <taxon>Hyphomicrobiales</taxon>
        <taxon>Rhizobiaceae</taxon>
        <taxon>Georhizobium</taxon>
    </lineage>
</organism>
<dbReference type="InterPro" id="IPR016066">
    <property type="entry name" value="A-D-PHexomutase_CS"/>
</dbReference>
<dbReference type="AlphaFoldDB" id="A0A3Q8XU49"/>
<dbReference type="PROSITE" id="PS00710">
    <property type="entry name" value="PGM_PMM"/>
    <property type="match status" value="1"/>
</dbReference>
<dbReference type="Pfam" id="PF24947">
    <property type="entry name" value="PGM1_C_vert_fung"/>
    <property type="match status" value="1"/>
</dbReference>
<comment type="similarity">
    <text evidence="3 9">Belongs to the phosphohexose mutase family.</text>
</comment>
<dbReference type="RefSeq" id="WP_126009083.1">
    <property type="nucleotide sequence ID" value="NZ_CP032509.1"/>
</dbReference>
<evidence type="ECO:0000256" key="5">
    <source>
        <dbReference type="ARBA" id="ARBA00022553"/>
    </source>
</evidence>
<dbReference type="InterPro" id="IPR016055">
    <property type="entry name" value="A-D-PHexomutase_a/b/a-I/II/III"/>
</dbReference>
<evidence type="ECO:0000256" key="2">
    <source>
        <dbReference type="ARBA" id="ARBA00001946"/>
    </source>
</evidence>
<dbReference type="PANTHER" id="PTHR22573:SF2">
    <property type="entry name" value="PHOSPHOGLUCOMUTASE"/>
    <property type="match status" value="1"/>
</dbReference>
<evidence type="ECO:0000259" key="12">
    <source>
        <dbReference type="Pfam" id="PF02879"/>
    </source>
</evidence>
<sequence length="542" mass="58446">MIETVETTPFRDQKPGTSGLRKKVPEFQKRGYVENFLQSIFDAQEGYEGKTLVVGGDGRFYNEDVIQTAIRMALANGFGRILIGQNGILSTPAASNVIRKYKAFGGIILSASHNPGGPNEDFGIKYNGANGGPASETVTGAIYERSLVIDRYKTMDIPQVDLSRIGRVDVAGGVVEIIDPVADYADLMETLFDFAAIRDLFASGFRMQFDAMSAVTGPYAEEIFVKRLGADPAAMMNTTPLPDFGGHHPDPNLVHAKELYAAMMAEDGPDFGAASDGDGDRNLIIGKGMYVTPSDSLAMLAANAHLAPGYAKGIAGIARSMPTSQAADRVAEARGLPCFETPTGWKFFGNLLDAGKVTICGEESAGTGSDHVREKDGLWAVLLWLNVLAVRRQSVAEIARDHWATFGRNYYARHDYEALDTATADDMVAALRERLPSLVGRTFGNRTIRAADDFAYHDQVDGSSSAKQGIRVFFDDGARIVYRLSGTGTTGATLRVYLERYEPNDGNLSMQTNDALADLVTAADEIAEISARTGRVSADVIT</sequence>
<evidence type="ECO:0000256" key="8">
    <source>
        <dbReference type="ARBA" id="ARBA00023235"/>
    </source>
</evidence>
<dbReference type="SUPFAM" id="SSF53738">
    <property type="entry name" value="Phosphoglucomutase, first 3 domains"/>
    <property type="match status" value="3"/>
</dbReference>
<dbReference type="InterPro" id="IPR005844">
    <property type="entry name" value="A-D-PHexomutase_a/b/a-I"/>
</dbReference>
<evidence type="ECO:0000259" key="11">
    <source>
        <dbReference type="Pfam" id="PF02878"/>
    </source>
</evidence>
<evidence type="ECO:0000256" key="9">
    <source>
        <dbReference type="RuleBase" id="RU004326"/>
    </source>
</evidence>
<evidence type="ECO:0000313" key="14">
    <source>
        <dbReference type="EMBL" id="AZN73651.1"/>
    </source>
</evidence>
<proteinExistence type="inferred from homology"/>